<evidence type="ECO:0000256" key="1">
    <source>
        <dbReference type="ARBA" id="ARBA00007521"/>
    </source>
</evidence>
<dbReference type="AlphaFoldDB" id="A0A9W4B981"/>
<dbReference type="Proteomes" id="UP000465785">
    <property type="component" value="Plasmid pJCM6399"/>
</dbReference>
<organism evidence="3 4">
    <name type="scientific">Mycobacterium gallinarum</name>
    <dbReference type="NCBI Taxonomy" id="39689"/>
    <lineage>
        <taxon>Bacteria</taxon>
        <taxon>Bacillati</taxon>
        <taxon>Actinomycetota</taxon>
        <taxon>Actinomycetes</taxon>
        <taxon>Mycobacteriales</taxon>
        <taxon>Mycobacteriaceae</taxon>
        <taxon>Mycobacterium</taxon>
    </lineage>
</organism>
<dbReference type="GO" id="GO:0003677">
    <property type="term" value="F:DNA binding"/>
    <property type="evidence" value="ECO:0007669"/>
    <property type="project" value="InterPro"/>
</dbReference>
<evidence type="ECO:0000313" key="3">
    <source>
        <dbReference type="EMBL" id="BBY96436.1"/>
    </source>
</evidence>
<reference evidence="3 4" key="1">
    <citation type="journal article" date="2019" name="Emerg. Microbes Infect.">
        <title>Comprehensive subspecies identification of 175 nontuberculous mycobacteria species based on 7547 genomic profiles.</title>
        <authorList>
            <person name="Matsumoto Y."/>
            <person name="Kinjo T."/>
            <person name="Motooka D."/>
            <person name="Nabeya D."/>
            <person name="Jung N."/>
            <person name="Uechi K."/>
            <person name="Horii T."/>
            <person name="Iida T."/>
            <person name="Fujita J."/>
            <person name="Nakamura S."/>
        </authorList>
    </citation>
    <scope>NUCLEOTIDE SEQUENCE [LARGE SCALE GENOMIC DNA]</scope>
    <source>
        <strain evidence="3 4">JCM 6399</strain>
        <plasmid evidence="3">pJCM6399</plasmid>
    </source>
</reference>
<evidence type="ECO:0000256" key="2">
    <source>
        <dbReference type="ARBA" id="ARBA00022649"/>
    </source>
</evidence>
<dbReference type="SUPFAM" id="SSF50118">
    <property type="entry name" value="Cell growth inhibitor/plasmid maintenance toxic component"/>
    <property type="match status" value="1"/>
</dbReference>
<accession>A0A9W4B981</accession>
<comment type="similarity">
    <text evidence="1">Belongs to the PemK/MazF family.</text>
</comment>
<sequence>MSHSPRRGDIWSTDAGVSVLVISSTVYNEIPSEPTVIVVPVFATEPDTGFGVDLGESDWAAPGLVTSMRKTRLSARRRRIDVQALTDINNMLFKILATPDR</sequence>
<dbReference type="InterPro" id="IPR003477">
    <property type="entry name" value="PemK-like"/>
</dbReference>
<dbReference type="Pfam" id="PF02452">
    <property type="entry name" value="PemK_toxin"/>
    <property type="match status" value="1"/>
</dbReference>
<dbReference type="RefSeq" id="WP_163738880.1">
    <property type="nucleotide sequence ID" value="NZ_AP022602.1"/>
</dbReference>
<geneLocation type="plasmid" evidence="3 4">
    <name>pJCM6399</name>
</geneLocation>
<dbReference type="Gene3D" id="2.30.30.110">
    <property type="match status" value="1"/>
</dbReference>
<evidence type="ECO:0000313" key="4">
    <source>
        <dbReference type="Proteomes" id="UP000465785"/>
    </source>
</evidence>
<name>A0A9W4B981_9MYCO</name>
<dbReference type="KEGG" id="mgau:MGALJ_61050"/>
<keyword evidence="2" id="KW-1277">Toxin-antitoxin system</keyword>
<keyword evidence="4" id="KW-1185">Reference proteome</keyword>
<gene>
    <name evidence="3" type="ORF">MGALJ_61050</name>
</gene>
<dbReference type="InterPro" id="IPR011067">
    <property type="entry name" value="Plasmid_toxin/cell-grow_inhib"/>
</dbReference>
<keyword evidence="3" id="KW-0614">Plasmid</keyword>
<dbReference type="EMBL" id="AP022602">
    <property type="protein sequence ID" value="BBY96436.1"/>
    <property type="molecule type" value="Genomic_DNA"/>
</dbReference>
<protein>
    <submittedName>
        <fullName evidence="3">Uncharacterized protein</fullName>
    </submittedName>
</protein>
<proteinExistence type="inferred from homology"/>